<feature type="coiled-coil region" evidence="1">
    <location>
        <begin position="27"/>
        <end position="54"/>
    </location>
</feature>
<reference evidence="3" key="1">
    <citation type="journal article" date="2019" name="Int. J. Syst. Evol. Microbiol.">
        <title>The Global Catalogue of Microorganisms (GCM) 10K type strain sequencing project: providing services to taxonomists for standard genome sequencing and annotation.</title>
        <authorList>
            <consortium name="The Broad Institute Genomics Platform"/>
            <consortium name="The Broad Institute Genome Sequencing Center for Infectious Disease"/>
            <person name="Wu L."/>
            <person name="Ma J."/>
        </authorList>
    </citation>
    <scope>NUCLEOTIDE SEQUENCE [LARGE SCALE GENOMIC DNA]</scope>
    <source>
        <strain evidence="3">CGMCC 4.7106</strain>
    </source>
</reference>
<keyword evidence="3" id="KW-1185">Reference proteome</keyword>
<evidence type="ECO:0000313" key="2">
    <source>
        <dbReference type="EMBL" id="MFC5818991.1"/>
    </source>
</evidence>
<gene>
    <name evidence="2" type="ORF">ACFPUY_28180</name>
</gene>
<name>A0ABW1C2Q5_9ACTN</name>
<proteinExistence type="predicted"/>
<evidence type="ECO:0000313" key="3">
    <source>
        <dbReference type="Proteomes" id="UP001596096"/>
    </source>
</evidence>
<dbReference type="EMBL" id="JBHSNW010000016">
    <property type="protein sequence ID" value="MFC5818991.1"/>
    <property type="molecule type" value="Genomic_DNA"/>
</dbReference>
<dbReference type="Proteomes" id="UP001596096">
    <property type="component" value="Unassembled WGS sequence"/>
</dbReference>
<accession>A0ABW1C2Q5</accession>
<protein>
    <submittedName>
        <fullName evidence="2">Uncharacterized protein</fullName>
    </submittedName>
</protein>
<evidence type="ECO:0000256" key="1">
    <source>
        <dbReference type="SAM" id="Coils"/>
    </source>
</evidence>
<keyword evidence="1" id="KW-0175">Coiled coil</keyword>
<sequence length="57" mass="6511">MNDTFIATTLRRVREAAAEVERSGTGVEEALRAVRKLRTAAEQAEDELMEHRLSRLR</sequence>
<comment type="caution">
    <text evidence="2">The sequence shown here is derived from an EMBL/GenBank/DDBJ whole genome shotgun (WGS) entry which is preliminary data.</text>
</comment>
<organism evidence="2 3">
    <name type="scientific">Nonomuraea harbinensis</name>
    <dbReference type="NCBI Taxonomy" id="1286938"/>
    <lineage>
        <taxon>Bacteria</taxon>
        <taxon>Bacillati</taxon>
        <taxon>Actinomycetota</taxon>
        <taxon>Actinomycetes</taxon>
        <taxon>Streptosporangiales</taxon>
        <taxon>Streptosporangiaceae</taxon>
        <taxon>Nonomuraea</taxon>
    </lineage>
</organism>
<dbReference type="RefSeq" id="WP_187281127.1">
    <property type="nucleotide sequence ID" value="NZ_JAHKRN010000003.1"/>
</dbReference>